<protein>
    <recommendedName>
        <fullName evidence="17">Probable peptidoglycan glycosyltransferase FtsW</fullName>
        <ecNumber evidence="19">2.4.99.28</ecNumber>
    </recommendedName>
    <alternativeName>
        <fullName evidence="18">Cell division protein FtsW</fullName>
    </alternativeName>
    <alternativeName>
        <fullName evidence="15">Cell wall polymerase</fullName>
    </alternativeName>
    <alternativeName>
        <fullName evidence="14">Peptidoglycan polymerase</fullName>
    </alternativeName>
</protein>
<feature type="transmembrane region" description="Helical" evidence="21">
    <location>
        <begin position="174"/>
        <end position="191"/>
    </location>
</feature>
<evidence type="ECO:0000256" key="10">
    <source>
        <dbReference type="ARBA" id="ARBA00022989"/>
    </source>
</evidence>
<feature type="transmembrane region" description="Helical" evidence="21">
    <location>
        <begin position="150"/>
        <end position="168"/>
    </location>
</feature>
<keyword evidence="8" id="KW-0133">Cell shape</keyword>
<dbReference type="NCBIfam" id="TIGR02614">
    <property type="entry name" value="ftsW"/>
    <property type="match status" value="1"/>
</dbReference>
<evidence type="ECO:0000256" key="11">
    <source>
        <dbReference type="ARBA" id="ARBA00023136"/>
    </source>
</evidence>
<evidence type="ECO:0000256" key="2">
    <source>
        <dbReference type="ARBA" id="ARBA00004752"/>
    </source>
</evidence>
<evidence type="ECO:0000256" key="18">
    <source>
        <dbReference type="ARBA" id="ARBA00041418"/>
    </source>
</evidence>
<reference evidence="22" key="1">
    <citation type="journal article" date="2020" name="mSystems">
        <title>Genome- and Community-Level Interaction Insights into Carbon Utilization and Element Cycling Functions of Hydrothermarchaeota in Hydrothermal Sediment.</title>
        <authorList>
            <person name="Zhou Z."/>
            <person name="Liu Y."/>
            <person name="Xu W."/>
            <person name="Pan J."/>
            <person name="Luo Z.H."/>
            <person name="Li M."/>
        </authorList>
    </citation>
    <scope>NUCLEOTIDE SEQUENCE [LARGE SCALE GENOMIC DNA]</scope>
    <source>
        <strain evidence="22">SpSt-477</strain>
    </source>
</reference>
<evidence type="ECO:0000256" key="19">
    <source>
        <dbReference type="ARBA" id="ARBA00044770"/>
    </source>
</evidence>
<comment type="caution">
    <text evidence="22">The sequence shown here is derived from an EMBL/GenBank/DDBJ whole genome shotgun (WGS) entry which is preliminary data.</text>
</comment>
<keyword evidence="4" id="KW-0132">Cell division</keyword>
<sequence>MIDDFRTRYRLLRDRYRYELLLILPTIALVGFGLIMIYSASFPIALKKGLPETTFVLKQMLFLAVGCCCLLVAYKTPTELSPKIMYTLLGIAALMLIAVKFTPLGFAAGGAKRWFRFGPLSFQPSEFARVVLVMFLAFSLSRKAERIREFCIGFLPHVLLTAVFAVLIVIEPDFGSTIILVAIVWGMLFFAGVKPMHLISLLVIFVIGAIPYLVSKDYRLQRLYAYLDPWAYASSWGYQPIHSQMAFGTGGLTGSGLGESILKQYYLPEPHTDFIISIIGEEFGFFGVAAVVICYLVILLTGIAIALRANSLRASFLATGLVLSLAIQIFFNMGVALCLLPTKGLPLPLLSYGGSSLIFSLISIGLLMSIARETTR</sequence>
<organism evidence="22">
    <name type="scientific">Desulfatirhabdium butyrativorans</name>
    <dbReference type="NCBI Taxonomy" id="340467"/>
    <lineage>
        <taxon>Bacteria</taxon>
        <taxon>Pseudomonadati</taxon>
        <taxon>Thermodesulfobacteriota</taxon>
        <taxon>Desulfobacteria</taxon>
        <taxon>Desulfobacterales</taxon>
        <taxon>Desulfatirhabdiaceae</taxon>
        <taxon>Desulfatirhabdium</taxon>
    </lineage>
</organism>
<evidence type="ECO:0000256" key="16">
    <source>
        <dbReference type="ARBA" id="ARBA00038053"/>
    </source>
</evidence>
<name>A0A7C4MSR6_9BACT</name>
<dbReference type="GO" id="GO:0009252">
    <property type="term" value="P:peptidoglycan biosynthetic process"/>
    <property type="evidence" value="ECO:0007669"/>
    <property type="project" value="UniProtKB-KW"/>
</dbReference>
<feature type="transmembrane region" description="Helical" evidence="21">
    <location>
        <begin position="86"/>
        <end position="108"/>
    </location>
</feature>
<evidence type="ECO:0000256" key="3">
    <source>
        <dbReference type="ARBA" id="ARBA00022475"/>
    </source>
</evidence>
<comment type="pathway">
    <text evidence="2">Cell wall biogenesis; peptidoglycan biosynthesis.</text>
</comment>
<dbReference type="GO" id="GO:0015648">
    <property type="term" value="F:lipid-linked peptidoglycan transporter activity"/>
    <property type="evidence" value="ECO:0007669"/>
    <property type="project" value="TreeGrafter"/>
</dbReference>
<keyword evidence="6" id="KW-0808">Transferase</keyword>
<evidence type="ECO:0000256" key="20">
    <source>
        <dbReference type="ARBA" id="ARBA00049902"/>
    </source>
</evidence>
<keyword evidence="7 21" id="KW-0812">Transmembrane</keyword>
<proteinExistence type="inferred from homology"/>
<comment type="similarity">
    <text evidence="16">Belongs to the SEDS family. FtsW subfamily.</text>
</comment>
<feature type="transmembrane region" description="Helical" evidence="21">
    <location>
        <begin position="283"/>
        <end position="307"/>
    </location>
</feature>
<evidence type="ECO:0000256" key="14">
    <source>
        <dbReference type="ARBA" id="ARBA00032370"/>
    </source>
</evidence>
<dbReference type="AlphaFoldDB" id="A0A7C4MSR6"/>
<comment type="catalytic activity">
    <reaction evidence="20">
        <text>[GlcNAc-(1-&gt;4)-Mur2Ac(oyl-L-Ala-gamma-D-Glu-L-Lys-D-Ala-D-Ala)](n)-di-trans,octa-cis-undecaprenyl diphosphate + beta-D-GlcNAc-(1-&gt;4)-Mur2Ac(oyl-L-Ala-gamma-D-Glu-L-Lys-D-Ala-D-Ala)-di-trans,octa-cis-undecaprenyl diphosphate = [GlcNAc-(1-&gt;4)-Mur2Ac(oyl-L-Ala-gamma-D-Glu-L-Lys-D-Ala-D-Ala)](n+1)-di-trans,octa-cis-undecaprenyl diphosphate + di-trans,octa-cis-undecaprenyl diphosphate + H(+)</text>
        <dbReference type="Rhea" id="RHEA:23708"/>
        <dbReference type="Rhea" id="RHEA-COMP:9602"/>
        <dbReference type="Rhea" id="RHEA-COMP:9603"/>
        <dbReference type="ChEBI" id="CHEBI:15378"/>
        <dbReference type="ChEBI" id="CHEBI:58405"/>
        <dbReference type="ChEBI" id="CHEBI:60033"/>
        <dbReference type="ChEBI" id="CHEBI:78435"/>
        <dbReference type="EC" id="2.4.99.28"/>
    </reaction>
</comment>
<keyword evidence="3" id="KW-1003">Cell membrane</keyword>
<evidence type="ECO:0000256" key="4">
    <source>
        <dbReference type="ARBA" id="ARBA00022618"/>
    </source>
</evidence>
<evidence type="ECO:0000256" key="6">
    <source>
        <dbReference type="ARBA" id="ARBA00022679"/>
    </source>
</evidence>
<feature type="transmembrane region" description="Helical" evidence="21">
    <location>
        <begin position="56"/>
        <end position="74"/>
    </location>
</feature>
<dbReference type="GO" id="GO:0008955">
    <property type="term" value="F:peptidoglycan glycosyltransferase activity"/>
    <property type="evidence" value="ECO:0007669"/>
    <property type="project" value="UniProtKB-EC"/>
</dbReference>
<accession>A0A7C4MSR6</accession>
<keyword evidence="13" id="KW-0961">Cell wall biogenesis/degradation</keyword>
<feature type="transmembrane region" description="Helical" evidence="21">
    <location>
        <begin position="349"/>
        <end position="371"/>
    </location>
</feature>
<dbReference type="GO" id="GO:0051301">
    <property type="term" value="P:cell division"/>
    <property type="evidence" value="ECO:0007669"/>
    <property type="project" value="UniProtKB-KW"/>
</dbReference>
<evidence type="ECO:0000256" key="12">
    <source>
        <dbReference type="ARBA" id="ARBA00023306"/>
    </source>
</evidence>
<keyword evidence="10 21" id="KW-1133">Transmembrane helix</keyword>
<keyword evidence="12" id="KW-0131">Cell cycle</keyword>
<feature type="transmembrane region" description="Helical" evidence="21">
    <location>
        <begin position="20"/>
        <end position="44"/>
    </location>
</feature>
<dbReference type="EMBL" id="DSUH01000133">
    <property type="protein sequence ID" value="HGU32379.1"/>
    <property type="molecule type" value="Genomic_DNA"/>
</dbReference>
<feature type="transmembrane region" description="Helical" evidence="21">
    <location>
        <begin position="198"/>
        <end position="214"/>
    </location>
</feature>
<evidence type="ECO:0000256" key="8">
    <source>
        <dbReference type="ARBA" id="ARBA00022960"/>
    </source>
</evidence>
<keyword evidence="11 21" id="KW-0472">Membrane</keyword>
<feature type="transmembrane region" description="Helical" evidence="21">
    <location>
        <begin position="314"/>
        <end position="337"/>
    </location>
</feature>
<evidence type="ECO:0000256" key="7">
    <source>
        <dbReference type="ARBA" id="ARBA00022692"/>
    </source>
</evidence>
<keyword evidence="9" id="KW-0573">Peptidoglycan synthesis</keyword>
<evidence type="ECO:0000313" key="22">
    <source>
        <dbReference type="EMBL" id="HGU32379.1"/>
    </source>
</evidence>
<dbReference type="PANTHER" id="PTHR30474:SF2">
    <property type="entry name" value="PEPTIDOGLYCAN GLYCOSYLTRANSFERASE FTSW-RELATED"/>
    <property type="match status" value="1"/>
</dbReference>
<evidence type="ECO:0000256" key="15">
    <source>
        <dbReference type="ARBA" id="ARBA00033270"/>
    </source>
</evidence>
<dbReference type="GO" id="GO:0032153">
    <property type="term" value="C:cell division site"/>
    <property type="evidence" value="ECO:0007669"/>
    <property type="project" value="TreeGrafter"/>
</dbReference>
<dbReference type="GO" id="GO:0005886">
    <property type="term" value="C:plasma membrane"/>
    <property type="evidence" value="ECO:0007669"/>
    <property type="project" value="UniProtKB-SubCell"/>
</dbReference>
<dbReference type="PANTHER" id="PTHR30474">
    <property type="entry name" value="CELL CYCLE PROTEIN"/>
    <property type="match status" value="1"/>
</dbReference>
<dbReference type="InterPro" id="IPR013437">
    <property type="entry name" value="FtsW"/>
</dbReference>
<evidence type="ECO:0000256" key="17">
    <source>
        <dbReference type="ARBA" id="ARBA00041185"/>
    </source>
</evidence>
<evidence type="ECO:0000256" key="1">
    <source>
        <dbReference type="ARBA" id="ARBA00004651"/>
    </source>
</evidence>
<feature type="transmembrane region" description="Helical" evidence="21">
    <location>
        <begin position="120"/>
        <end position="138"/>
    </location>
</feature>
<dbReference type="InterPro" id="IPR001182">
    <property type="entry name" value="FtsW/RodA"/>
</dbReference>
<evidence type="ECO:0000256" key="5">
    <source>
        <dbReference type="ARBA" id="ARBA00022676"/>
    </source>
</evidence>
<dbReference type="GO" id="GO:0008360">
    <property type="term" value="P:regulation of cell shape"/>
    <property type="evidence" value="ECO:0007669"/>
    <property type="project" value="UniProtKB-KW"/>
</dbReference>
<dbReference type="EC" id="2.4.99.28" evidence="19"/>
<evidence type="ECO:0000256" key="9">
    <source>
        <dbReference type="ARBA" id="ARBA00022984"/>
    </source>
</evidence>
<comment type="subcellular location">
    <subcellularLocation>
        <location evidence="1">Cell membrane</location>
        <topology evidence="1">Multi-pass membrane protein</topology>
    </subcellularLocation>
</comment>
<dbReference type="Pfam" id="PF01098">
    <property type="entry name" value="FTSW_RODA_SPOVE"/>
    <property type="match status" value="1"/>
</dbReference>
<evidence type="ECO:0000256" key="21">
    <source>
        <dbReference type="SAM" id="Phobius"/>
    </source>
</evidence>
<gene>
    <name evidence="22" type="primary">ftsW</name>
    <name evidence="22" type="ORF">ENS29_05940</name>
</gene>
<keyword evidence="5" id="KW-0328">Glycosyltransferase</keyword>
<evidence type="ECO:0000256" key="13">
    <source>
        <dbReference type="ARBA" id="ARBA00023316"/>
    </source>
</evidence>
<dbReference type="GO" id="GO:0071555">
    <property type="term" value="P:cell wall organization"/>
    <property type="evidence" value="ECO:0007669"/>
    <property type="project" value="UniProtKB-KW"/>
</dbReference>